<dbReference type="Pfam" id="PF00753">
    <property type="entry name" value="Lactamase_B"/>
    <property type="match status" value="1"/>
</dbReference>
<proteinExistence type="predicted"/>
<comment type="caution">
    <text evidence="2">The sequence shown here is derived from an EMBL/GenBank/DDBJ whole genome shotgun (WGS) entry which is preliminary data.</text>
</comment>
<organism evidence="2">
    <name type="scientific">marine sediment metagenome</name>
    <dbReference type="NCBI Taxonomy" id="412755"/>
    <lineage>
        <taxon>unclassified sequences</taxon>
        <taxon>metagenomes</taxon>
        <taxon>ecological metagenomes</taxon>
    </lineage>
</organism>
<evidence type="ECO:0000313" key="2">
    <source>
        <dbReference type="EMBL" id="GAH97950.1"/>
    </source>
</evidence>
<dbReference type="InterPro" id="IPR052926">
    <property type="entry name" value="Metallo-beta-lactamase_dom"/>
</dbReference>
<evidence type="ECO:0000259" key="1">
    <source>
        <dbReference type="Pfam" id="PF00753"/>
    </source>
</evidence>
<dbReference type="EMBL" id="BARU01045938">
    <property type="protein sequence ID" value="GAH97950.1"/>
    <property type="molecule type" value="Genomic_DNA"/>
</dbReference>
<feature type="domain" description="Metallo-beta-lactamase" evidence="1">
    <location>
        <begin position="17"/>
        <end position="80"/>
    </location>
</feature>
<dbReference type="Gene3D" id="3.60.15.10">
    <property type="entry name" value="Ribonuclease Z/Hydroxyacylglutathione hydrolase-like"/>
    <property type="match status" value="1"/>
</dbReference>
<protein>
    <recommendedName>
        <fullName evidence="1">Metallo-beta-lactamase domain-containing protein</fullName>
    </recommendedName>
</protein>
<dbReference type="PANTHER" id="PTHR13754:SF13">
    <property type="entry name" value="METALLO-BETA-LACTAMASE SUPERFAMILY PROTEIN (AFU_ORTHOLOGUE AFUA_3G07630)"/>
    <property type="match status" value="1"/>
</dbReference>
<dbReference type="SUPFAM" id="SSF56281">
    <property type="entry name" value="Metallo-hydrolase/oxidoreductase"/>
    <property type="match status" value="1"/>
</dbReference>
<dbReference type="AlphaFoldDB" id="X1KWE4"/>
<accession>X1KWE4</accession>
<reference evidence="2" key="1">
    <citation type="journal article" date="2014" name="Front. Microbiol.">
        <title>High frequency of phylogenetically diverse reductive dehalogenase-homologous genes in deep subseafloor sedimentary metagenomes.</title>
        <authorList>
            <person name="Kawai M."/>
            <person name="Futagami T."/>
            <person name="Toyoda A."/>
            <person name="Takaki Y."/>
            <person name="Nishi S."/>
            <person name="Hori S."/>
            <person name="Arai W."/>
            <person name="Tsubouchi T."/>
            <person name="Morono Y."/>
            <person name="Uchiyama I."/>
            <person name="Ito T."/>
            <person name="Fujiyama A."/>
            <person name="Inagaki F."/>
            <person name="Takami H."/>
        </authorList>
    </citation>
    <scope>NUCLEOTIDE SEQUENCE</scope>
    <source>
        <strain evidence="2">Expedition CK06-06</strain>
    </source>
</reference>
<dbReference type="GO" id="GO:0016740">
    <property type="term" value="F:transferase activity"/>
    <property type="evidence" value="ECO:0007669"/>
    <property type="project" value="TreeGrafter"/>
</dbReference>
<dbReference type="InterPro" id="IPR001279">
    <property type="entry name" value="Metallo-B-lactamas"/>
</dbReference>
<gene>
    <name evidence="2" type="ORF">S03H2_69502</name>
</gene>
<dbReference type="InterPro" id="IPR036866">
    <property type="entry name" value="RibonucZ/Hydroxyglut_hydro"/>
</dbReference>
<dbReference type="PANTHER" id="PTHR13754">
    <property type="entry name" value="METALLO-BETA-LACTAMASE SUPERFAMILY PROTEIN"/>
    <property type="match status" value="1"/>
</dbReference>
<feature type="non-terminal residue" evidence="2">
    <location>
        <position position="105"/>
    </location>
</feature>
<name>X1KWE4_9ZZZZ</name>
<sequence>MASFWQLTCAWGMACVVKGFDKIILFDTGGDGSVLLSNMRKMDIAPEDIEIVFLSHIHGDHTGGLWKFLEVNPGVTVYLPSSFPEDYKHGIKEKGAKFVEVERPV</sequence>